<dbReference type="NCBIfam" id="TIGR00177">
    <property type="entry name" value="molyb_syn"/>
    <property type="match status" value="1"/>
</dbReference>
<reference evidence="2" key="2">
    <citation type="journal article" date="2014" name="ISME J.">
        <title>Microbial stratification in low pH oxic and suboxic macroscopic growths along an acid mine drainage.</title>
        <authorList>
            <person name="Mendez-Garcia C."/>
            <person name="Mesa V."/>
            <person name="Sprenger R.R."/>
            <person name="Richter M."/>
            <person name="Diez M.S."/>
            <person name="Solano J."/>
            <person name="Bargiela R."/>
            <person name="Golyshina O.V."/>
            <person name="Manteca A."/>
            <person name="Ramos J.L."/>
            <person name="Gallego J.R."/>
            <person name="Llorente I."/>
            <person name="Martins Dos Santos V.A."/>
            <person name="Jensen O.N."/>
            <person name="Pelaez A.I."/>
            <person name="Sanchez J."/>
            <person name="Ferrer M."/>
        </authorList>
    </citation>
    <scope>NUCLEOTIDE SEQUENCE</scope>
</reference>
<sequence length="394" mass="41897">ALGPWRRAPPSGSTETIVKFRPFGRLIPPDAAVDRLLRSLRTLSGTETVALLDAADRLAASTVRADRPIPGTDRASWDGYALRAAETRSASPSRPLRLRVRGERFAEGGDGGRLRPGEARAVATGATLPRGADAVAIFEEVERRGGFIVLTRPVRAGDRIARTGEDFARGDPLVRAGELLTPARIGALATFGRATVSVRARPRIAIVSNGNELVPPGAKLRPGRIHESNSAALAAVVRAAGGEPIVHPPAPDDPRQLRTLLRRAARTSDLLLVTGGSSVGERDLLPDLFASEGRLLFHGIAVRPGKPTLAARVDGRLWLGLPGHPTSCLLNMFWLGLPVLRRAAGREGPGWVEGWARMGERAVPLTEGLSTVVPLRRGPGGRVYSTFRSSSAIS</sequence>
<dbReference type="Pfam" id="PF00994">
    <property type="entry name" value="MoCF_biosynth"/>
    <property type="match status" value="1"/>
</dbReference>
<dbReference type="GO" id="GO:0061599">
    <property type="term" value="F:molybdopterin molybdotransferase activity"/>
    <property type="evidence" value="ECO:0007669"/>
    <property type="project" value="TreeGrafter"/>
</dbReference>
<dbReference type="InterPro" id="IPR005110">
    <property type="entry name" value="MoeA_linker/N"/>
</dbReference>
<dbReference type="EMBL" id="AUZZ01005397">
    <property type="protein sequence ID" value="EQD49770.1"/>
    <property type="molecule type" value="Genomic_DNA"/>
</dbReference>
<dbReference type="AlphaFoldDB" id="T1B6E8"/>
<dbReference type="InterPro" id="IPR036135">
    <property type="entry name" value="MoeA_linker/N_sf"/>
</dbReference>
<dbReference type="SUPFAM" id="SSF63882">
    <property type="entry name" value="MoeA N-terminal region -like"/>
    <property type="match status" value="1"/>
</dbReference>
<feature type="non-terminal residue" evidence="2">
    <location>
        <position position="394"/>
    </location>
</feature>
<comment type="caution">
    <text evidence="2">The sequence shown here is derived from an EMBL/GenBank/DDBJ whole genome shotgun (WGS) entry which is preliminary data.</text>
</comment>
<evidence type="ECO:0000259" key="1">
    <source>
        <dbReference type="SMART" id="SM00852"/>
    </source>
</evidence>
<evidence type="ECO:0000313" key="2">
    <source>
        <dbReference type="EMBL" id="EQD49770.1"/>
    </source>
</evidence>
<proteinExistence type="predicted"/>
<gene>
    <name evidence="2" type="ORF">B2A_07538</name>
</gene>
<dbReference type="CDD" id="cd00887">
    <property type="entry name" value="MoeA"/>
    <property type="match status" value="1"/>
</dbReference>
<dbReference type="PANTHER" id="PTHR10192:SF5">
    <property type="entry name" value="GEPHYRIN"/>
    <property type="match status" value="1"/>
</dbReference>
<dbReference type="Pfam" id="PF03453">
    <property type="entry name" value="MoeA_N"/>
    <property type="match status" value="1"/>
</dbReference>
<dbReference type="InterPro" id="IPR036425">
    <property type="entry name" value="MoaB/Mog-like_dom_sf"/>
</dbReference>
<dbReference type="GO" id="GO:0006777">
    <property type="term" value="P:Mo-molybdopterin cofactor biosynthetic process"/>
    <property type="evidence" value="ECO:0007669"/>
    <property type="project" value="TreeGrafter"/>
</dbReference>
<feature type="domain" description="MoaB/Mog" evidence="1">
    <location>
        <begin position="205"/>
        <end position="342"/>
    </location>
</feature>
<protein>
    <submittedName>
        <fullName evidence="2">Molybdopterin biosynthesis protein MoeA/LysR substrate binding-domain-containing protein</fullName>
    </submittedName>
</protein>
<dbReference type="InterPro" id="IPR001453">
    <property type="entry name" value="MoaB/Mog_dom"/>
</dbReference>
<dbReference type="SMART" id="SM00852">
    <property type="entry name" value="MoCF_biosynth"/>
    <property type="match status" value="1"/>
</dbReference>
<dbReference type="Gene3D" id="2.170.190.11">
    <property type="entry name" value="Molybdopterin biosynthesis moea protein, domain 3"/>
    <property type="match status" value="1"/>
</dbReference>
<dbReference type="PANTHER" id="PTHR10192">
    <property type="entry name" value="MOLYBDOPTERIN BIOSYNTHESIS PROTEIN"/>
    <property type="match status" value="1"/>
</dbReference>
<name>T1B6E8_9ZZZZ</name>
<dbReference type="GO" id="GO:0005737">
    <property type="term" value="C:cytoplasm"/>
    <property type="evidence" value="ECO:0007669"/>
    <property type="project" value="TreeGrafter"/>
</dbReference>
<organism evidence="2">
    <name type="scientific">mine drainage metagenome</name>
    <dbReference type="NCBI Taxonomy" id="410659"/>
    <lineage>
        <taxon>unclassified sequences</taxon>
        <taxon>metagenomes</taxon>
        <taxon>ecological metagenomes</taxon>
    </lineage>
</organism>
<dbReference type="InterPro" id="IPR038987">
    <property type="entry name" value="MoeA-like"/>
</dbReference>
<dbReference type="SUPFAM" id="SSF53218">
    <property type="entry name" value="Molybdenum cofactor biosynthesis proteins"/>
    <property type="match status" value="1"/>
</dbReference>
<feature type="non-terminal residue" evidence="2">
    <location>
        <position position="1"/>
    </location>
</feature>
<accession>T1B6E8</accession>
<reference evidence="2" key="1">
    <citation type="submission" date="2013-08" db="EMBL/GenBank/DDBJ databases">
        <authorList>
            <person name="Mendez C."/>
            <person name="Richter M."/>
            <person name="Ferrer M."/>
            <person name="Sanchez J."/>
        </authorList>
    </citation>
    <scope>NUCLEOTIDE SEQUENCE</scope>
</reference>
<dbReference type="Gene3D" id="3.90.105.10">
    <property type="entry name" value="Molybdopterin biosynthesis moea protein, domain 2"/>
    <property type="match status" value="1"/>
</dbReference>
<dbReference type="Gene3D" id="3.40.980.10">
    <property type="entry name" value="MoaB/Mog-like domain"/>
    <property type="match status" value="1"/>
</dbReference>